<dbReference type="EMBL" id="JASCZI010091123">
    <property type="protein sequence ID" value="MED6149062.1"/>
    <property type="molecule type" value="Genomic_DNA"/>
</dbReference>
<evidence type="ECO:0000256" key="1">
    <source>
        <dbReference type="ARBA" id="ARBA00022821"/>
    </source>
</evidence>
<organism evidence="2 3">
    <name type="scientific">Stylosanthes scabra</name>
    <dbReference type="NCBI Taxonomy" id="79078"/>
    <lineage>
        <taxon>Eukaryota</taxon>
        <taxon>Viridiplantae</taxon>
        <taxon>Streptophyta</taxon>
        <taxon>Embryophyta</taxon>
        <taxon>Tracheophyta</taxon>
        <taxon>Spermatophyta</taxon>
        <taxon>Magnoliopsida</taxon>
        <taxon>eudicotyledons</taxon>
        <taxon>Gunneridae</taxon>
        <taxon>Pentapetalae</taxon>
        <taxon>rosids</taxon>
        <taxon>fabids</taxon>
        <taxon>Fabales</taxon>
        <taxon>Fabaceae</taxon>
        <taxon>Papilionoideae</taxon>
        <taxon>50 kb inversion clade</taxon>
        <taxon>dalbergioids sensu lato</taxon>
        <taxon>Dalbergieae</taxon>
        <taxon>Pterocarpus clade</taxon>
        <taxon>Stylosanthes</taxon>
    </lineage>
</organism>
<gene>
    <name evidence="2" type="ORF">PIB30_058971</name>
</gene>
<name>A0ABU6TJW0_9FABA</name>
<dbReference type="Proteomes" id="UP001341840">
    <property type="component" value="Unassembled WGS sequence"/>
</dbReference>
<dbReference type="PANTHER" id="PTHR36766:SF45">
    <property type="entry name" value="NB-ARC DOMAIN-CONTAINING PROTEIN"/>
    <property type="match status" value="1"/>
</dbReference>
<proteinExistence type="predicted"/>
<evidence type="ECO:0000313" key="3">
    <source>
        <dbReference type="Proteomes" id="UP001341840"/>
    </source>
</evidence>
<evidence type="ECO:0000313" key="2">
    <source>
        <dbReference type="EMBL" id="MED6149062.1"/>
    </source>
</evidence>
<dbReference type="Gene3D" id="3.80.10.10">
    <property type="entry name" value="Ribonuclease Inhibitor"/>
    <property type="match status" value="2"/>
</dbReference>
<dbReference type="InterPro" id="IPR032675">
    <property type="entry name" value="LRR_dom_sf"/>
</dbReference>
<dbReference type="PANTHER" id="PTHR36766">
    <property type="entry name" value="PLANT BROAD-SPECTRUM MILDEW RESISTANCE PROTEIN RPW8"/>
    <property type="match status" value="1"/>
</dbReference>
<protein>
    <submittedName>
        <fullName evidence="2">Uncharacterized protein</fullName>
    </submittedName>
</protein>
<comment type="caution">
    <text evidence="2">The sequence shown here is derived from an EMBL/GenBank/DDBJ whole genome shotgun (WGS) entry which is preliminary data.</text>
</comment>
<reference evidence="2 3" key="1">
    <citation type="journal article" date="2023" name="Plants (Basel)">
        <title>Bridging the Gap: Combining Genomics and Transcriptomics Approaches to Understand Stylosanthes scabra, an Orphan Legume from the Brazilian Caatinga.</title>
        <authorList>
            <person name="Ferreira-Neto J.R.C."/>
            <person name="da Silva M.D."/>
            <person name="Binneck E."/>
            <person name="de Melo N.F."/>
            <person name="da Silva R.H."/>
            <person name="de Melo A.L.T.M."/>
            <person name="Pandolfi V."/>
            <person name="Bustamante F.O."/>
            <person name="Brasileiro-Vidal A.C."/>
            <person name="Benko-Iseppon A.M."/>
        </authorList>
    </citation>
    <scope>NUCLEOTIDE SEQUENCE [LARGE SCALE GENOMIC DNA]</scope>
    <source>
        <tissue evidence="2">Leaves</tissue>
    </source>
</reference>
<keyword evidence="1" id="KW-0611">Plant defense</keyword>
<accession>A0ABU6TJW0</accession>
<sequence>MIKYGLVELRIHDSCDSLTSFSVDDFPCLKVLDISMCSNLESVSISDPPHVALRRLSIYSCPEFVSFPGEILAAPNLIHFSVIMCSKFEALPCFMESLLPNLDYLFMQRCPGISRLPEGGLPPKLKELRLGGCEEQLKALSSMGNMDTLTYLTILGSSEVRSYPELHSLPRLPSLTTLHLWGFPDLEELDCKELLPLSSLQRLQISYCKKLENMSGEKLPSSLSLLQIQDCPLLEQHCKNKHQQIWSKISHISTIQVNYKQIF</sequence>
<dbReference type="SUPFAM" id="SSF52058">
    <property type="entry name" value="L domain-like"/>
    <property type="match status" value="1"/>
</dbReference>
<keyword evidence="3" id="KW-1185">Reference proteome</keyword>